<keyword evidence="1" id="KW-0328">Glycosyltransferase</keyword>
<dbReference type="Pfam" id="PF01075">
    <property type="entry name" value="Glyco_transf_9"/>
    <property type="match status" value="1"/>
</dbReference>
<evidence type="ECO:0000256" key="1">
    <source>
        <dbReference type="ARBA" id="ARBA00022676"/>
    </source>
</evidence>
<dbReference type="GO" id="GO:0008713">
    <property type="term" value="F:ADP-heptose-lipopolysaccharide heptosyltransferase activity"/>
    <property type="evidence" value="ECO:0007669"/>
    <property type="project" value="TreeGrafter"/>
</dbReference>
<dbReference type="AlphaFoldDB" id="A0A4Q0T0N8"/>
<evidence type="ECO:0000256" key="2">
    <source>
        <dbReference type="ARBA" id="ARBA00022679"/>
    </source>
</evidence>
<dbReference type="OrthoDB" id="9768048at2"/>
<dbReference type="PANTHER" id="PTHR30160:SF1">
    <property type="entry name" value="LIPOPOLYSACCHARIDE 1,2-N-ACETYLGLUCOSAMINETRANSFERASE-RELATED"/>
    <property type="match status" value="1"/>
</dbReference>
<dbReference type="PANTHER" id="PTHR30160">
    <property type="entry name" value="TETRAACYLDISACCHARIDE 4'-KINASE-RELATED"/>
    <property type="match status" value="1"/>
</dbReference>
<reference evidence="4" key="2">
    <citation type="submission" date="2019-02" db="EMBL/GenBank/DDBJ databases">
        <title>Granulicella sibirica sp. nov., a psychrotolerant acidobacterium isolated from an organic soil layer in forested tundra, West Siberia.</title>
        <authorList>
            <person name="Oshkin I.Y."/>
            <person name="Kulichevskaya I.S."/>
            <person name="Rijpstra W.I.C."/>
            <person name="Sinninghe Damste J.S."/>
            <person name="Rakitin A.L."/>
            <person name="Ravin N.V."/>
            <person name="Dedysh S.N."/>
        </authorList>
    </citation>
    <scope>NUCLEOTIDE SEQUENCE [LARGE SCALE GENOMIC DNA]</scope>
    <source>
        <strain evidence="4">AF10</strain>
    </source>
</reference>
<sequence length="371" mass="40830">MSASAQEYATKVLVYRLGSLGDTVIALPALHLVARAFSQAERRMLTNLPVNVKAPAAAAVLENTGLIHGYFRYTVRTRGVLDILKLWWQLRRWKPDVLVYAAASRGIPAARRDALFFRLCGIRRLVGVPLTDDMQRQRFEAGLSQGGTLESEACRLVRNLSVLGESRFDDPASWSLHLTPSEHARAAEVLRPAEGHRLIAVSVGTKVQAKDWGRENWRALLARVAELYPEYAVALCGAPGESEASEFAAQGWREFSSSPVINLCGILSPRESAAVFARAVVFLGPDSGPMHLAASVQTTCVAIFAARNMPRVWYPWGDDHRVIRHKVDCEGCNLETCTVQNKKCLTSISVDEVLVQLVGVMPEPSGLVEMR</sequence>
<name>A0A4Q0T0N8_9BACT</name>
<comment type="caution">
    <text evidence="3">The sequence shown here is derived from an EMBL/GenBank/DDBJ whole genome shotgun (WGS) entry which is preliminary data.</text>
</comment>
<organism evidence="3 4">
    <name type="scientific">Granulicella sibirica</name>
    <dbReference type="NCBI Taxonomy" id="2479048"/>
    <lineage>
        <taxon>Bacteria</taxon>
        <taxon>Pseudomonadati</taxon>
        <taxon>Acidobacteriota</taxon>
        <taxon>Terriglobia</taxon>
        <taxon>Terriglobales</taxon>
        <taxon>Acidobacteriaceae</taxon>
        <taxon>Granulicella</taxon>
    </lineage>
</organism>
<dbReference type="RefSeq" id="WP_128911037.1">
    <property type="nucleotide sequence ID" value="NZ_RDSM01000001.1"/>
</dbReference>
<protein>
    <submittedName>
        <fullName evidence="3">ADP-heptose--lipooligosaccharide heptosyltransferase II</fullName>
    </submittedName>
</protein>
<dbReference type="InterPro" id="IPR002201">
    <property type="entry name" value="Glyco_trans_9"/>
</dbReference>
<dbReference type="CDD" id="cd03789">
    <property type="entry name" value="GT9_LPS_heptosyltransferase"/>
    <property type="match status" value="1"/>
</dbReference>
<dbReference type="GO" id="GO:0005829">
    <property type="term" value="C:cytosol"/>
    <property type="evidence" value="ECO:0007669"/>
    <property type="project" value="TreeGrafter"/>
</dbReference>
<dbReference type="SUPFAM" id="SSF53756">
    <property type="entry name" value="UDP-Glycosyltransferase/glycogen phosphorylase"/>
    <property type="match status" value="1"/>
</dbReference>
<keyword evidence="4" id="KW-1185">Reference proteome</keyword>
<gene>
    <name evidence="3" type="ORF">GRAN_0067</name>
</gene>
<dbReference type="Gene3D" id="3.40.50.2000">
    <property type="entry name" value="Glycogen Phosphorylase B"/>
    <property type="match status" value="2"/>
</dbReference>
<dbReference type="GO" id="GO:0009244">
    <property type="term" value="P:lipopolysaccharide core region biosynthetic process"/>
    <property type="evidence" value="ECO:0007669"/>
    <property type="project" value="TreeGrafter"/>
</dbReference>
<dbReference type="EMBL" id="RDSM01000001">
    <property type="protein sequence ID" value="RXH56757.1"/>
    <property type="molecule type" value="Genomic_DNA"/>
</dbReference>
<accession>A0A4Q0T0N8</accession>
<proteinExistence type="predicted"/>
<dbReference type="Proteomes" id="UP000289437">
    <property type="component" value="Unassembled WGS sequence"/>
</dbReference>
<dbReference type="InterPro" id="IPR051199">
    <property type="entry name" value="LPS_LOS_Heptosyltrfase"/>
</dbReference>
<evidence type="ECO:0000313" key="3">
    <source>
        <dbReference type="EMBL" id="RXH56757.1"/>
    </source>
</evidence>
<reference evidence="3 4" key="1">
    <citation type="submission" date="2018-11" db="EMBL/GenBank/DDBJ databases">
        <authorList>
            <person name="Mardanov A.V."/>
            <person name="Ravin N.V."/>
            <person name="Dedysh S.N."/>
        </authorList>
    </citation>
    <scope>NUCLEOTIDE SEQUENCE [LARGE SCALE GENOMIC DNA]</scope>
    <source>
        <strain evidence="3 4">AF10</strain>
    </source>
</reference>
<evidence type="ECO:0000313" key="4">
    <source>
        <dbReference type="Proteomes" id="UP000289437"/>
    </source>
</evidence>
<keyword evidence="2 3" id="KW-0808">Transferase</keyword>